<dbReference type="Pfam" id="PF09724">
    <property type="entry name" value="Dcc1"/>
    <property type="match status" value="1"/>
</dbReference>
<evidence type="ECO:0000313" key="6">
    <source>
        <dbReference type="WBParaSite" id="ECPE_0000632601-mRNA-1"/>
    </source>
</evidence>
<dbReference type="InterPro" id="IPR019128">
    <property type="entry name" value="Dcc1"/>
</dbReference>
<comment type="similarity">
    <text evidence="1">Belongs to the DCC1 family.</text>
</comment>
<dbReference type="GO" id="GO:0034088">
    <property type="term" value="P:maintenance of mitotic sister chromatid cohesion"/>
    <property type="evidence" value="ECO:0007669"/>
    <property type="project" value="TreeGrafter"/>
</dbReference>
<dbReference type="PANTHER" id="PTHR13395">
    <property type="entry name" value="SISTER CHROMATID COHESION PROTEIN DCC1-RELATED"/>
    <property type="match status" value="1"/>
</dbReference>
<evidence type="ECO:0000256" key="2">
    <source>
        <dbReference type="ARBA" id="ARBA00017682"/>
    </source>
</evidence>
<organism evidence="6">
    <name type="scientific">Echinostoma caproni</name>
    <dbReference type="NCBI Taxonomy" id="27848"/>
    <lineage>
        <taxon>Eukaryota</taxon>
        <taxon>Metazoa</taxon>
        <taxon>Spiralia</taxon>
        <taxon>Lophotrochozoa</taxon>
        <taxon>Platyhelminthes</taxon>
        <taxon>Trematoda</taxon>
        <taxon>Digenea</taxon>
        <taxon>Plagiorchiida</taxon>
        <taxon>Echinostomata</taxon>
        <taxon>Echinostomatoidea</taxon>
        <taxon>Echinostomatidae</taxon>
        <taxon>Echinostoma</taxon>
    </lineage>
</organism>
<dbReference type="GO" id="GO:0031390">
    <property type="term" value="C:Ctf18 RFC-like complex"/>
    <property type="evidence" value="ECO:0007669"/>
    <property type="project" value="InterPro"/>
</dbReference>
<reference evidence="6" key="1">
    <citation type="submission" date="2016-06" db="UniProtKB">
        <authorList>
            <consortium name="WormBaseParasite"/>
        </authorList>
    </citation>
    <scope>IDENTIFICATION</scope>
</reference>
<name>A0A183AH78_9TREM</name>
<dbReference type="GO" id="GO:0000785">
    <property type="term" value="C:chromatin"/>
    <property type="evidence" value="ECO:0007669"/>
    <property type="project" value="TreeGrafter"/>
</dbReference>
<accession>A0A183AH78</accession>
<dbReference type="Proteomes" id="UP000272942">
    <property type="component" value="Unassembled WGS sequence"/>
</dbReference>
<evidence type="ECO:0000313" key="5">
    <source>
        <dbReference type="Proteomes" id="UP000272942"/>
    </source>
</evidence>
<keyword evidence="5" id="KW-1185">Reference proteome</keyword>
<proteinExistence type="inferred from homology"/>
<sequence>MTKPRTLGTMMALFDCAKLDPSLSAFVRPIEFTENLLSDEYKLFEVDPVLADEISDPNSSRVIELKDEPGKSSSGRVYACATERTYSVVETETSNTLLLIPNGSTLTEKPPDSEESQSVVVQALKASYLELHPCIAPSLRLLKQRMLSSKYHGPLDEDDCEENSEICDNQMRSANLTRLDLTTEFPCSTNELNYAFARLKIFEVQGFMRLVDPDYLIQVIRDIFFLADECAWDWRKTGFSIRKVIENLKDQHEPSVLKQIIGIYFHPRNTPTCTSSSDLSVFPRSSKICQLVGEQLLSVTNSFDLNDFKAVWKATVPSGLRPKLRKHLTCAGRAFCGTAGTSMDTNFSARGRPNADRNHPLFRTISLLRSEDLPDDTVESRLHALFERSAAWPELELASFLIDLVVPPDTSCKLHSDPVIGPLTFPCTANTDSDFEYIDELEGEFPESNTSTETDTPKPAPASVVTILSRLCRVTTVDQGRIYTEKYATI</sequence>
<evidence type="ECO:0000313" key="4">
    <source>
        <dbReference type="EMBL" id="VDP78035.1"/>
    </source>
</evidence>
<dbReference type="OrthoDB" id="5199543at2759"/>
<evidence type="ECO:0000256" key="3">
    <source>
        <dbReference type="ARBA" id="ARBA00022705"/>
    </source>
</evidence>
<dbReference type="PANTHER" id="PTHR13395:SF6">
    <property type="entry name" value="SISTER CHROMATID COHESION PROTEIN DCC1"/>
    <property type="match status" value="1"/>
</dbReference>
<dbReference type="WBParaSite" id="ECPE_0000632601-mRNA-1">
    <property type="protein sequence ID" value="ECPE_0000632601-mRNA-1"/>
    <property type="gene ID" value="ECPE_0000632601"/>
</dbReference>
<dbReference type="GO" id="GO:0000775">
    <property type="term" value="C:chromosome, centromeric region"/>
    <property type="evidence" value="ECO:0007669"/>
    <property type="project" value="TreeGrafter"/>
</dbReference>
<dbReference type="EMBL" id="UZAN01043306">
    <property type="protein sequence ID" value="VDP78035.1"/>
    <property type="molecule type" value="Genomic_DNA"/>
</dbReference>
<dbReference type="AlphaFoldDB" id="A0A183AH78"/>
<reference evidence="4 5" key="2">
    <citation type="submission" date="2018-11" db="EMBL/GenBank/DDBJ databases">
        <authorList>
            <consortium name="Pathogen Informatics"/>
        </authorList>
    </citation>
    <scope>NUCLEOTIDE SEQUENCE [LARGE SCALE GENOMIC DNA]</scope>
    <source>
        <strain evidence="4 5">Egypt</strain>
    </source>
</reference>
<protein>
    <recommendedName>
        <fullName evidence="2">Sister chromatid cohesion protein DCC1</fullName>
    </recommendedName>
</protein>
<dbReference type="GO" id="GO:0006260">
    <property type="term" value="P:DNA replication"/>
    <property type="evidence" value="ECO:0007669"/>
    <property type="project" value="UniProtKB-KW"/>
</dbReference>
<evidence type="ECO:0000256" key="1">
    <source>
        <dbReference type="ARBA" id="ARBA00007017"/>
    </source>
</evidence>
<keyword evidence="3" id="KW-0235">DNA replication</keyword>
<gene>
    <name evidence="4" type="ORF">ECPE_LOCUS6313</name>
</gene>